<dbReference type="OrthoDB" id="8452284at2"/>
<dbReference type="RefSeq" id="WP_153273833.1">
    <property type="nucleotide sequence ID" value="NZ_CP043499.1"/>
</dbReference>
<sequence length="67" mass="7724">MTARRHSWGDLDRDARPSGDLQHPTAEERLSQRESLPAIKLHFDMSKSFVDAVFEVSKKRARRSNNS</sequence>
<feature type="compositionally biased region" description="Basic and acidic residues" evidence="1">
    <location>
        <begin position="7"/>
        <end position="17"/>
    </location>
</feature>
<evidence type="ECO:0000313" key="2">
    <source>
        <dbReference type="EMBL" id="QFY63887.1"/>
    </source>
</evidence>
<dbReference type="Proteomes" id="UP000326881">
    <property type="component" value="Plasmid unnamed"/>
</dbReference>
<evidence type="ECO:0000313" key="3">
    <source>
        <dbReference type="Proteomes" id="UP000326881"/>
    </source>
</evidence>
<protein>
    <submittedName>
        <fullName evidence="2">Uncharacterized protein</fullName>
    </submittedName>
</protein>
<geneLocation type="plasmid" evidence="2 3">
    <name>unnamed</name>
</geneLocation>
<name>A0A5Q0CHM1_9HYPH</name>
<gene>
    <name evidence="2" type="ORF">FZ934_27155</name>
</gene>
<accession>A0A5Q0CHM1</accession>
<evidence type="ECO:0000256" key="1">
    <source>
        <dbReference type="SAM" id="MobiDB-lite"/>
    </source>
</evidence>
<dbReference type="AlphaFoldDB" id="A0A5Q0CHM1"/>
<reference evidence="2 3" key="1">
    <citation type="submission" date="2019-08" db="EMBL/GenBank/DDBJ databases">
        <title>Prosopis cineraria nodule microbiome.</title>
        <authorList>
            <person name="Ali R."/>
            <person name="Chaluvadi S.R."/>
            <person name="Wang X."/>
        </authorList>
    </citation>
    <scope>NUCLEOTIDE SEQUENCE [LARGE SCALE GENOMIC DNA]</scope>
    <source>
        <strain evidence="2 3">BG7</strain>
        <plasmid evidence="2 3">unnamed</plasmid>
    </source>
</reference>
<keyword evidence="3" id="KW-1185">Reference proteome</keyword>
<organism evidence="2 3">
    <name type="scientific">Rhizobium grahamii</name>
    <dbReference type="NCBI Taxonomy" id="1120045"/>
    <lineage>
        <taxon>Bacteria</taxon>
        <taxon>Pseudomonadati</taxon>
        <taxon>Pseudomonadota</taxon>
        <taxon>Alphaproteobacteria</taxon>
        <taxon>Hyphomicrobiales</taxon>
        <taxon>Rhizobiaceae</taxon>
        <taxon>Rhizobium/Agrobacterium group</taxon>
        <taxon>Rhizobium</taxon>
    </lineage>
</organism>
<dbReference type="KEGG" id="rgr:FZ934_27155"/>
<keyword evidence="2" id="KW-0614">Plasmid</keyword>
<dbReference type="EMBL" id="CP043499">
    <property type="protein sequence ID" value="QFY63887.1"/>
    <property type="molecule type" value="Genomic_DNA"/>
</dbReference>
<proteinExistence type="predicted"/>
<feature type="region of interest" description="Disordered" evidence="1">
    <location>
        <begin position="1"/>
        <end position="33"/>
    </location>
</feature>